<comment type="caution">
    <text evidence="2">The sequence shown here is derived from an EMBL/GenBank/DDBJ whole genome shotgun (WGS) entry which is preliminary data.</text>
</comment>
<evidence type="ECO:0008006" key="4">
    <source>
        <dbReference type="Google" id="ProtNLM"/>
    </source>
</evidence>
<feature type="chain" id="PRO_5039906891" description="Secreted protein" evidence="1">
    <location>
        <begin position="24"/>
        <end position="175"/>
    </location>
</feature>
<name>A0A9J6ECQ5_RHIMP</name>
<reference evidence="2" key="2">
    <citation type="submission" date="2021-09" db="EMBL/GenBank/DDBJ databases">
        <authorList>
            <person name="Jia N."/>
            <person name="Wang J."/>
            <person name="Shi W."/>
            <person name="Du L."/>
            <person name="Sun Y."/>
            <person name="Zhan W."/>
            <person name="Jiang J."/>
            <person name="Wang Q."/>
            <person name="Zhang B."/>
            <person name="Ji P."/>
            <person name="Sakyi L.B."/>
            <person name="Cui X."/>
            <person name="Yuan T."/>
            <person name="Jiang B."/>
            <person name="Yang W."/>
            <person name="Lam T.T.-Y."/>
            <person name="Chang Q."/>
            <person name="Ding S."/>
            <person name="Wang X."/>
            <person name="Zhu J."/>
            <person name="Ruan X."/>
            <person name="Zhao L."/>
            <person name="Wei J."/>
            <person name="Que T."/>
            <person name="Du C."/>
            <person name="Cheng J."/>
            <person name="Dai P."/>
            <person name="Han X."/>
            <person name="Huang E."/>
            <person name="Gao Y."/>
            <person name="Liu J."/>
            <person name="Shao H."/>
            <person name="Ye R."/>
            <person name="Li L."/>
            <person name="Wei W."/>
            <person name="Wang X."/>
            <person name="Wang C."/>
            <person name="Huo Q."/>
            <person name="Li W."/>
            <person name="Guo W."/>
            <person name="Chen H."/>
            <person name="Chen S."/>
            <person name="Zhou L."/>
            <person name="Zhou L."/>
            <person name="Ni X."/>
            <person name="Tian J."/>
            <person name="Zhou Y."/>
            <person name="Sheng Y."/>
            <person name="Liu T."/>
            <person name="Pan Y."/>
            <person name="Xia L."/>
            <person name="Li J."/>
            <person name="Zhao F."/>
            <person name="Cao W."/>
        </authorList>
    </citation>
    <scope>NUCLEOTIDE SEQUENCE</scope>
    <source>
        <strain evidence="2">Rmic-2018</strain>
        <tissue evidence="2">Larvae</tissue>
    </source>
</reference>
<keyword evidence="1" id="KW-0732">Signal</keyword>
<dbReference type="AlphaFoldDB" id="A0A9J6ECQ5"/>
<accession>A0A9J6ECQ5</accession>
<protein>
    <recommendedName>
        <fullName evidence="4">Secreted protein</fullName>
    </recommendedName>
</protein>
<gene>
    <name evidence="2" type="ORF">HPB51_023286</name>
</gene>
<proteinExistence type="predicted"/>
<evidence type="ECO:0000313" key="3">
    <source>
        <dbReference type="Proteomes" id="UP000821866"/>
    </source>
</evidence>
<organism evidence="2 3">
    <name type="scientific">Rhipicephalus microplus</name>
    <name type="common">Cattle tick</name>
    <name type="synonym">Boophilus microplus</name>
    <dbReference type="NCBI Taxonomy" id="6941"/>
    <lineage>
        <taxon>Eukaryota</taxon>
        <taxon>Metazoa</taxon>
        <taxon>Ecdysozoa</taxon>
        <taxon>Arthropoda</taxon>
        <taxon>Chelicerata</taxon>
        <taxon>Arachnida</taxon>
        <taxon>Acari</taxon>
        <taxon>Parasitiformes</taxon>
        <taxon>Ixodida</taxon>
        <taxon>Ixodoidea</taxon>
        <taxon>Ixodidae</taxon>
        <taxon>Rhipicephalinae</taxon>
        <taxon>Rhipicephalus</taxon>
        <taxon>Boophilus</taxon>
    </lineage>
</organism>
<dbReference type="Proteomes" id="UP000821866">
    <property type="component" value="Chromosome 3"/>
</dbReference>
<reference evidence="2" key="1">
    <citation type="journal article" date="2020" name="Cell">
        <title>Large-Scale Comparative Analyses of Tick Genomes Elucidate Their Genetic Diversity and Vector Capacities.</title>
        <authorList>
            <consortium name="Tick Genome and Microbiome Consortium (TIGMIC)"/>
            <person name="Jia N."/>
            <person name="Wang J."/>
            <person name="Shi W."/>
            <person name="Du L."/>
            <person name="Sun Y."/>
            <person name="Zhan W."/>
            <person name="Jiang J.F."/>
            <person name="Wang Q."/>
            <person name="Zhang B."/>
            <person name="Ji P."/>
            <person name="Bell-Sakyi L."/>
            <person name="Cui X.M."/>
            <person name="Yuan T.T."/>
            <person name="Jiang B.G."/>
            <person name="Yang W.F."/>
            <person name="Lam T.T."/>
            <person name="Chang Q.C."/>
            <person name="Ding S.J."/>
            <person name="Wang X.J."/>
            <person name="Zhu J.G."/>
            <person name="Ruan X.D."/>
            <person name="Zhao L."/>
            <person name="Wei J.T."/>
            <person name="Ye R.Z."/>
            <person name="Que T.C."/>
            <person name="Du C.H."/>
            <person name="Zhou Y.H."/>
            <person name="Cheng J.X."/>
            <person name="Dai P.F."/>
            <person name="Guo W.B."/>
            <person name="Han X.H."/>
            <person name="Huang E.J."/>
            <person name="Li L.F."/>
            <person name="Wei W."/>
            <person name="Gao Y.C."/>
            <person name="Liu J.Z."/>
            <person name="Shao H.Z."/>
            <person name="Wang X."/>
            <person name="Wang C.C."/>
            <person name="Yang T.C."/>
            <person name="Huo Q.B."/>
            <person name="Li W."/>
            <person name="Chen H.Y."/>
            <person name="Chen S.E."/>
            <person name="Zhou L.G."/>
            <person name="Ni X.B."/>
            <person name="Tian J.H."/>
            <person name="Sheng Y."/>
            <person name="Liu T."/>
            <person name="Pan Y.S."/>
            <person name="Xia L.Y."/>
            <person name="Li J."/>
            <person name="Zhao F."/>
            <person name="Cao W.C."/>
        </authorList>
    </citation>
    <scope>NUCLEOTIDE SEQUENCE</scope>
    <source>
        <strain evidence="2">Rmic-2018</strain>
    </source>
</reference>
<keyword evidence="3" id="KW-1185">Reference proteome</keyword>
<evidence type="ECO:0000256" key="1">
    <source>
        <dbReference type="SAM" id="SignalP"/>
    </source>
</evidence>
<sequence>MESYASTMLFASAFALHVLLAFTQVGSTCELIIKDCPKSFRDQFTRSEEGYKDTRSIVCDAPSLQALVRLSLCLNNDRLHKCVDNPMTKPKNGTNPREHWCKLTKDSLRCVDEGVMQCRHSYEKERPIFRKYFTAVSKMLQCDAIASGSAAVAAPRASVFGILGLMLTWWVTAKW</sequence>
<feature type="signal peptide" evidence="1">
    <location>
        <begin position="1"/>
        <end position="23"/>
    </location>
</feature>
<dbReference type="VEuPathDB" id="VectorBase:LOC119165569"/>
<evidence type="ECO:0000313" key="2">
    <source>
        <dbReference type="EMBL" id="KAH8032142.1"/>
    </source>
</evidence>
<dbReference type="EMBL" id="JABSTU010000005">
    <property type="protein sequence ID" value="KAH8032142.1"/>
    <property type="molecule type" value="Genomic_DNA"/>
</dbReference>